<evidence type="ECO:0000313" key="2">
    <source>
        <dbReference type="EMBL" id="MBB5031332.1"/>
    </source>
</evidence>
<keyword evidence="3" id="KW-1185">Reference proteome</keyword>
<proteinExistence type="predicted"/>
<keyword evidence="1" id="KW-0732">Signal</keyword>
<reference evidence="2 3" key="1">
    <citation type="submission" date="2020-08" db="EMBL/GenBank/DDBJ databases">
        <title>Genomic Encyclopedia of Type Strains, Phase IV (KMG-IV): sequencing the most valuable type-strain genomes for metagenomic binning, comparative biology and taxonomic classification.</title>
        <authorList>
            <person name="Goeker M."/>
        </authorList>
    </citation>
    <scope>NUCLEOTIDE SEQUENCE [LARGE SCALE GENOMIC DNA]</scope>
    <source>
        <strain evidence="2 3">DSM 12252</strain>
    </source>
</reference>
<evidence type="ECO:0000313" key="3">
    <source>
        <dbReference type="Proteomes" id="UP000590740"/>
    </source>
</evidence>
<feature type="chain" id="PRO_5031441199" evidence="1">
    <location>
        <begin position="24"/>
        <end position="353"/>
    </location>
</feature>
<dbReference type="EMBL" id="JACHIG010000001">
    <property type="protein sequence ID" value="MBB5031332.1"/>
    <property type="molecule type" value="Genomic_DNA"/>
</dbReference>
<accession>A0A7W7Y8E7</accession>
<dbReference type="AlphaFoldDB" id="A0A7W7Y8E7"/>
<name>A0A7W7Y8E7_9BACT</name>
<protein>
    <submittedName>
        <fullName evidence="2">Uncharacterized protein</fullName>
    </submittedName>
</protein>
<evidence type="ECO:0000256" key="1">
    <source>
        <dbReference type="SAM" id="SignalP"/>
    </source>
</evidence>
<gene>
    <name evidence="2" type="ORF">HNQ65_000886</name>
</gene>
<comment type="caution">
    <text evidence="2">The sequence shown here is derived from an EMBL/GenBank/DDBJ whole genome shotgun (WGS) entry which is preliminary data.</text>
</comment>
<feature type="signal peptide" evidence="1">
    <location>
        <begin position="1"/>
        <end position="23"/>
    </location>
</feature>
<dbReference type="Proteomes" id="UP000590740">
    <property type="component" value="Unassembled WGS sequence"/>
</dbReference>
<dbReference type="RefSeq" id="WP_184338261.1">
    <property type="nucleotide sequence ID" value="NZ_JACHIG010000001.1"/>
</dbReference>
<sequence length="353" mass="39319">MFLTRSVCLLLLLCTCLPELSMAVEDPSLGERFLTTMGLHRLADMIATDSDRLSSAIHGVLKIKSAKEQLTKDGRGVERRELEIALQGNAKAAAADKVTLTYLGEEHDPQGLSAGNITLFDRLQHHRWHDAPGEVMILHKKIPARVGEDFSPKVLKLPAGTLKWVAATLERRRQHAEWFTQAENQEAAARAITAEMKDANPLWTLVLRMWLTSHGHEQFAHEWAPETGAQVADYEAALVLHMLSCHEKAQPHFEALIEKSQRQAVTAGGLALGALCACVSCEHGLMCWYQCEFVHPKTGMSWEDWNELAPAMQMCPPYGLACRLSLAHRQKPHAPGHELMHRVLAAMSLVEKE</sequence>
<organism evidence="2 3">
    <name type="scientific">Prosthecobacter vanneervenii</name>
    <dbReference type="NCBI Taxonomy" id="48466"/>
    <lineage>
        <taxon>Bacteria</taxon>
        <taxon>Pseudomonadati</taxon>
        <taxon>Verrucomicrobiota</taxon>
        <taxon>Verrucomicrobiia</taxon>
        <taxon>Verrucomicrobiales</taxon>
        <taxon>Verrucomicrobiaceae</taxon>
        <taxon>Prosthecobacter</taxon>
    </lineage>
</organism>